<keyword evidence="3" id="KW-0964">Secreted</keyword>
<name>A0A918ZGZ5_9ACTN</name>
<comment type="caution">
    <text evidence="10">The sequence shown here is derived from an EMBL/GenBank/DDBJ whole genome shotgun (WGS) entry which is preliminary data.</text>
</comment>
<organism evidence="10 11">
    <name type="scientific">Streptomyces longispororuber</name>
    <dbReference type="NCBI Taxonomy" id="68230"/>
    <lineage>
        <taxon>Bacteria</taxon>
        <taxon>Bacillati</taxon>
        <taxon>Actinomycetota</taxon>
        <taxon>Actinomycetes</taxon>
        <taxon>Kitasatosporales</taxon>
        <taxon>Streptomycetaceae</taxon>
        <taxon>Streptomyces</taxon>
    </lineage>
</organism>
<proteinExistence type="predicted"/>
<evidence type="ECO:0000256" key="8">
    <source>
        <dbReference type="SAM" id="SignalP"/>
    </source>
</evidence>
<evidence type="ECO:0000256" key="3">
    <source>
        <dbReference type="ARBA" id="ARBA00022525"/>
    </source>
</evidence>
<evidence type="ECO:0000259" key="9">
    <source>
        <dbReference type="PROSITE" id="PS51884"/>
    </source>
</evidence>
<dbReference type="EMBL" id="BNBT01000018">
    <property type="protein sequence ID" value="GHE49235.1"/>
    <property type="molecule type" value="Genomic_DNA"/>
</dbReference>
<evidence type="ECO:0000256" key="6">
    <source>
        <dbReference type="ARBA" id="ARBA00023087"/>
    </source>
</evidence>
<reference evidence="10" key="1">
    <citation type="journal article" date="2014" name="Int. J. Syst. Evol. Microbiol.">
        <title>Complete genome sequence of Corynebacterium casei LMG S-19264T (=DSM 44701T), isolated from a smear-ripened cheese.</title>
        <authorList>
            <consortium name="US DOE Joint Genome Institute (JGI-PGF)"/>
            <person name="Walter F."/>
            <person name="Albersmeier A."/>
            <person name="Kalinowski J."/>
            <person name="Ruckert C."/>
        </authorList>
    </citation>
    <scope>NUCLEOTIDE SEQUENCE</scope>
    <source>
        <strain evidence="10">JCM 4784</strain>
    </source>
</reference>
<dbReference type="InterPro" id="IPR005528">
    <property type="entry name" value="ChpA-H"/>
</dbReference>
<feature type="domain" description="Chaplin" evidence="9">
    <location>
        <begin position="38"/>
        <end position="78"/>
    </location>
</feature>
<keyword evidence="2" id="KW-0134">Cell wall</keyword>
<evidence type="ECO:0000256" key="7">
    <source>
        <dbReference type="PROSITE-ProRule" id="PRU01232"/>
    </source>
</evidence>
<feature type="signal peptide" evidence="8">
    <location>
        <begin position="1"/>
        <end position="27"/>
    </location>
</feature>
<evidence type="ECO:0000256" key="2">
    <source>
        <dbReference type="ARBA" id="ARBA00022512"/>
    </source>
</evidence>
<dbReference type="RefSeq" id="WP_190135356.1">
    <property type="nucleotide sequence ID" value="NZ_BNBT01000018.1"/>
</dbReference>
<evidence type="ECO:0000256" key="5">
    <source>
        <dbReference type="ARBA" id="ARBA00022889"/>
    </source>
</evidence>
<accession>A0A918ZGZ5</accession>
<comment type="subcellular location">
    <subcellularLocation>
        <location evidence="1">Secreted</location>
        <location evidence="1">Cell wall</location>
    </subcellularLocation>
</comment>
<keyword evidence="5" id="KW-0130">Cell adhesion</keyword>
<keyword evidence="6 7" id="KW-0034">Amyloid</keyword>
<sequence>MSRIAKAAALTLGAGAVVLGGAGMASADADASGAAAHSPGALSGNVVQAPVHIPVNVCGNTINVVGLLNPASGNTCVNDGGHGHQGYGH</sequence>
<dbReference type="Proteomes" id="UP000608024">
    <property type="component" value="Unassembled WGS sequence"/>
</dbReference>
<keyword evidence="11" id="KW-1185">Reference proteome</keyword>
<reference evidence="10" key="2">
    <citation type="submission" date="2020-09" db="EMBL/GenBank/DDBJ databases">
        <authorList>
            <person name="Sun Q."/>
            <person name="Ohkuma M."/>
        </authorList>
    </citation>
    <scope>NUCLEOTIDE SEQUENCE</scope>
    <source>
        <strain evidence="10">JCM 4784</strain>
    </source>
</reference>
<evidence type="ECO:0000313" key="11">
    <source>
        <dbReference type="Proteomes" id="UP000608024"/>
    </source>
</evidence>
<dbReference type="Pfam" id="PF03777">
    <property type="entry name" value="ChpA-C"/>
    <property type="match status" value="1"/>
</dbReference>
<dbReference type="GO" id="GO:0007155">
    <property type="term" value="P:cell adhesion"/>
    <property type="evidence" value="ECO:0007669"/>
    <property type="project" value="UniProtKB-KW"/>
</dbReference>
<dbReference type="AlphaFoldDB" id="A0A918ZGZ5"/>
<evidence type="ECO:0000256" key="1">
    <source>
        <dbReference type="ARBA" id="ARBA00004191"/>
    </source>
</evidence>
<evidence type="ECO:0000313" key="10">
    <source>
        <dbReference type="EMBL" id="GHE49235.1"/>
    </source>
</evidence>
<protein>
    <recommendedName>
        <fullName evidence="9">Chaplin domain-containing protein</fullName>
    </recommendedName>
</protein>
<evidence type="ECO:0000256" key="4">
    <source>
        <dbReference type="ARBA" id="ARBA00022729"/>
    </source>
</evidence>
<keyword evidence="4 8" id="KW-0732">Signal</keyword>
<dbReference type="PROSITE" id="PS51884">
    <property type="entry name" value="CHAPLIN"/>
    <property type="match status" value="1"/>
</dbReference>
<feature type="chain" id="PRO_5037023404" description="Chaplin domain-containing protein" evidence="8">
    <location>
        <begin position="28"/>
        <end position="89"/>
    </location>
</feature>
<gene>
    <name evidence="10" type="ORF">GCM10018785_18500</name>
</gene>